<sequence>MPLPPVWNGRFGTNPGKTTLWLRTSIHRARRTRTHQVRNLWWWSRHSSEHPLMIDDNLEERMRRHQKIMRSRYSKALKRKALWEREDSHHSPWAVHGRFWGSRHCAYKPQSPNSDRPTQDEEHAHKLHGQAARKPIHQGFDSFKAAVDHAISEDPYGTLFGRRWRGHPTTDHSTWDPFSWMFKSGAIKENDVTASMNSSSHKPASPSDRPLYSPSTVAAPPQETKAKSMLGSETEATIDSEEDYVYDPISMRKVSKKRTSEVSEEKKPLLDTLFSEHGVDIPVKAFKPRKVYGYGTSEKTTAISSSDTSVATHNKSSSSSRKQELRDLMSRAKGNNIDTTAQFTEPYSSHAADEKQEGLEAPKRVRESTEPDDSTPLFSGTTYETRSEQRSKLVTKDQDWLAKEGFRTQNTGIQPPRMEDTSNDIPVKKYAGFRPHVDESRRNANETSTEIPVKTFGPKLEPALDRIQINSLAKKENSSIMFETALDRRNNTNKAAEQKEEGSKPAKVFKPSIPATEEDMDLLRASDVRAATRTARVTKQESVNLKKESRGKLEADFAAVPNDQKDAAKAVPEDAGIQTSKLSKRLDNVWDHIRDYPDGIVAKTLRSVGTFNYNYGTYLRHLRGEKWMDLTKKLIFKDDSLSKTPSIYKDKLQTSLKLPTPPRETTKALEERRERTAALREATVRAKNDSEITNAQLTRLSNDIRAVYESEYGPIDINHRQPAPETEVLENLAASATPDPALNKQPHPLLSATVKPGVSTNPVIDNYVSDFEPKYAELVDATKAVRRELHEAKMAIRAIEARRPDNVWIAPDATGSNFGRKRIDLKAQEVAEVKPAMSETGDGDPDEVAEKKATGCAPSDQTERHTVPEPVFTPAGSPVWNDEQIPPIESLRTKRFDSPYLILAYDSSTEKVEISPMNEPSKTAKKSADAVGILARLKHAPEFLKHFTTLKRAGYALFNGSEDILIFRKQQPELVAGSKPFSGASSSDTKADCMHSSKSAAPVLDEVNGKTNPSGAPAPPSRPSVSKQPTVRRQENVFSGTIRPSVAVASSNTETNAHSPKEQNDTFWKRFTSRLRRTFLTIAALGGGAYVIGFIAEGMGAQAQKQNGIEDSQAQGPRKRIVMTGQRPGIFSTESSR</sequence>
<feature type="region of interest" description="Disordered" evidence="1">
    <location>
        <begin position="106"/>
        <end position="132"/>
    </location>
</feature>
<accession>A0A0D2EMD6</accession>
<feature type="region of interest" description="Disordered" evidence="1">
    <location>
        <begin position="1106"/>
        <end position="1137"/>
    </location>
</feature>
<evidence type="ECO:0000313" key="3">
    <source>
        <dbReference type="EMBL" id="KIW55905.1"/>
    </source>
</evidence>
<evidence type="ECO:0000256" key="2">
    <source>
        <dbReference type="SAM" id="Phobius"/>
    </source>
</evidence>
<dbReference type="OrthoDB" id="3946750at2759"/>
<dbReference type="EMBL" id="KN847319">
    <property type="protein sequence ID" value="KIW55905.1"/>
    <property type="molecule type" value="Genomic_DNA"/>
</dbReference>
<keyword evidence="2" id="KW-0812">Transmembrane</keyword>
<feature type="compositionally biased region" description="Polar residues" evidence="1">
    <location>
        <begin position="301"/>
        <end position="320"/>
    </location>
</feature>
<feature type="region of interest" description="Disordered" evidence="1">
    <location>
        <begin position="301"/>
        <end position="395"/>
    </location>
</feature>
<dbReference type="GeneID" id="25326521"/>
<feature type="compositionally biased region" description="Polar residues" evidence="1">
    <location>
        <begin position="1106"/>
        <end position="1115"/>
    </location>
</feature>
<protein>
    <submittedName>
        <fullName evidence="3">Uncharacterized protein</fullName>
    </submittedName>
</protein>
<feature type="compositionally biased region" description="Polar residues" evidence="1">
    <location>
        <begin position="1027"/>
        <end position="1039"/>
    </location>
</feature>
<keyword evidence="4" id="KW-1185">Reference proteome</keyword>
<feature type="compositionally biased region" description="Basic and acidic residues" evidence="1">
    <location>
        <begin position="385"/>
        <end position="395"/>
    </location>
</feature>
<feature type="compositionally biased region" description="Basic and acidic residues" evidence="1">
    <location>
        <begin position="351"/>
        <end position="369"/>
    </location>
</feature>
<reference evidence="3 4" key="1">
    <citation type="submission" date="2015-01" db="EMBL/GenBank/DDBJ databases">
        <title>The Genome Sequence of Exophiala xenobiotica CBS118157.</title>
        <authorList>
            <consortium name="The Broad Institute Genomics Platform"/>
            <person name="Cuomo C."/>
            <person name="de Hoog S."/>
            <person name="Gorbushina A."/>
            <person name="Stielow B."/>
            <person name="Teixiera M."/>
            <person name="Abouelleil A."/>
            <person name="Chapman S.B."/>
            <person name="Priest M."/>
            <person name="Young S.K."/>
            <person name="Wortman J."/>
            <person name="Nusbaum C."/>
            <person name="Birren B."/>
        </authorList>
    </citation>
    <scope>NUCLEOTIDE SEQUENCE [LARGE SCALE GENOMIC DNA]</scope>
    <source>
        <strain evidence="3 4">CBS 118157</strain>
    </source>
</reference>
<feature type="region of interest" description="Disordered" evidence="1">
    <location>
        <begin position="978"/>
        <end position="1062"/>
    </location>
</feature>
<feature type="region of interest" description="Disordered" evidence="1">
    <location>
        <begin position="832"/>
        <end position="880"/>
    </location>
</feature>
<dbReference type="RefSeq" id="XP_013316489.1">
    <property type="nucleotide sequence ID" value="XM_013461035.1"/>
</dbReference>
<dbReference type="STRING" id="348802.A0A0D2EMD6"/>
<organism evidence="3 4">
    <name type="scientific">Exophiala xenobiotica</name>
    <dbReference type="NCBI Taxonomy" id="348802"/>
    <lineage>
        <taxon>Eukaryota</taxon>
        <taxon>Fungi</taxon>
        <taxon>Dikarya</taxon>
        <taxon>Ascomycota</taxon>
        <taxon>Pezizomycotina</taxon>
        <taxon>Eurotiomycetes</taxon>
        <taxon>Chaetothyriomycetidae</taxon>
        <taxon>Chaetothyriales</taxon>
        <taxon>Herpotrichiellaceae</taxon>
        <taxon>Exophiala</taxon>
    </lineage>
</organism>
<evidence type="ECO:0000256" key="1">
    <source>
        <dbReference type="SAM" id="MobiDB-lite"/>
    </source>
</evidence>
<name>A0A0D2EMD6_9EURO</name>
<keyword evidence="2" id="KW-0472">Membrane</keyword>
<feature type="region of interest" description="Disordered" evidence="1">
    <location>
        <begin position="193"/>
        <end position="234"/>
    </location>
</feature>
<feature type="compositionally biased region" description="Polar residues" evidence="1">
    <location>
        <begin position="1048"/>
        <end position="1058"/>
    </location>
</feature>
<feature type="compositionally biased region" description="Basic and acidic residues" evidence="1">
    <location>
        <begin position="321"/>
        <end position="330"/>
    </location>
</feature>
<dbReference type="AlphaFoldDB" id="A0A0D2EMD6"/>
<feature type="transmembrane region" description="Helical" evidence="2">
    <location>
        <begin position="1079"/>
        <end position="1096"/>
    </location>
</feature>
<feature type="compositionally biased region" description="Polar residues" evidence="1">
    <location>
        <begin position="336"/>
        <end position="347"/>
    </location>
</feature>
<evidence type="ECO:0000313" key="4">
    <source>
        <dbReference type="Proteomes" id="UP000054342"/>
    </source>
</evidence>
<keyword evidence="2" id="KW-1133">Transmembrane helix</keyword>
<dbReference type="HOGENOM" id="CLU_280342_0_0_1"/>
<dbReference type="Proteomes" id="UP000054342">
    <property type="component" value="Unassembled WGS sequence"/>
</dbReference>
<feature type="compositionally biased region" description="Polar residues" evidence="1">
    <location>
        <begin position="193"/>
        <end position="202"/>
    </location>
</feature>
<gene>
    <name evidence="3" type="ORF">PV05_04613</name>
</gene>
<proteinExistence type="predicted"/>